<evidence type="ECO:0000256" key="2">
    <source>
        <dbReference type="ARBA" id="ARBA00022723"/>
    </source>
</evidence>
<comment type="caution">
    <text evidence="6">The sequence shown here is derived from an EMBL/GenBank/DDBJ whole genome shotgun (WGS) entry which is preliminary data.</text>
</comment>
<dbReference type="InterPro" id="IPR002933">
    <property type="entry name" value="Peptidase_M20"/>
</dbReference>
<proteinExistence type="inferred from homology"/>
<dbReference type="PANTHER" id="PTHR43808:SF30">
    <property type="entry name" value="ACETYLORNITHINE DEACETYLASE"/>
    <property type="match status" value="1"/>
</dbReference>
<dbReference type="Gene3D" id="3.30.70.360">
    <property type="match status" value="1"/>
</dbReference>
<dbReference type="GO" id="GO:0046872">
    <property type="term" value="F:metal ion binding"/>
    <property type="evidence" value="ECO:0007669"/>
    <property type="project" value="UniProtKB-KW"/>
</dbReference>
<feature type="chain" id="PRO_5035453157" evidence="4">
    <location>
        <begin position="19"/>
        <end position="415"/>
    </location>
</feature>
<protein>
    <submittedName>
        <fullName evidence="6">Acetyl-lysine deacetylase</fullName>
    </submittedName>
</protein>
<comment type="similarity">
    <text evidence="1">Belongs to the peptidase M20A family.</text>
</comment>
<keyword evidence="7" id="KW-1185">Reference proteome</keyword>
<organism evidence="6 7">
    <name type="scientific">Plectosphaerella cucumerina</name>
    <dbReference type="NCBI Taxonomy" id="40658"/>
    <lineage>
        <taxon>Eukaryota</taxon>
        <taxon>Fungi</taxon>
        <taxon>Dikarya</taxon>
        <taxon>Ascomycota</taxon>
        <taxon>Pezizomycotina</taxon>
        <taxon>Sordariomycetes</taxon>
        <taxon>Hypocreomycetidae</taxon>
        <taxon>Glomerellales</taxon>
        <taxon>Plectosphaerellaceae</taxon>
        <taxon>Plectosphaerella</taxon>
    </lineage>
</organism>
<dbReference type="SUPFAM" id="SSF55031">
    <property type="entry name" value="Bacterial exopeptidase dimerisation domain"/>
    <property type="match status" value="1"/>
</dbReference>
<name>A0A8K0TPY4_9PEZI</name>
<evidence type="ECO:0000259" key="5">
    <source>
        <dbReference type="Pfam" id="PF07687"/>
    </source>
</evidence>
<accession>A0A8K0TPY4</accession>
<gene>
    <name evidence="6" type="ORF">B0T11DRAFT_73627</name>
</gene>
<dbReference type="AlphaFoldDB" id="A0A8K0TPY4"/>
<reference evidence="6" key="1">
    <citation type="journal article" date="2021" name="Nat. Commun.">
        <title>Genetic determinants of endophytism in the Arabidopsis root mycobiome.</title>
        <authorList>
            <person name="Mesny F."/>
            <person name="Miyauchi S."/>
            <person name="Thiergart T."/>
            <person name="Pickel B."/>
            <person name="Atanasova L."/>
            <person name="Karlsson M."/>
            <person name="Huettel B."/>
            <person name="Barry K.W."/>
            <person name="Haridas S."/>
            <person name="Chen C."/>
            <person name="Bauer D."/>
            <person name="Andreopoulos W."/>
            <person name="Pangilinan J."/>
            <person name="LaButti K."/>
            <person name="Riley R."/>
            <person name="Lipzen A."/>
            <person name="Clum A."/>
            <person name="Drula E."/>
            <person name="Henrissat B."/>
            <person name="Kohler A."/>
            <person name="Grigoriev I.V."/>
            <person name="Martin F.M."/>
            <person name="Hacquard S."/>
        </authorList>
    </citation>
    <scope>NUCLEOTIDE SEQUENCE</scope>
    <source>
        <strain evidence="6">MPI-CAGE-AT-0016</strain>
    </source>
</reference>
<keyword evidence="3" id="KW-0378">Hydrolase</keyword>
<keyword evidence="2" id="KW-0479">Metal-binding</keyword>
<dbReference type="Gene3D" id="3.40.630.10">
    <property type="entry name" value="Zn peptidases"/>
    <property type="match status" value="1"/>
</dbReference>
<keyword evidence="4" id="KW-0732">Signal</keyword>
<evidence type="ECO:0000256" key="4">
    <source>
        <dbReference type="SAM" id="SignalP"/>
    </source>
</evidence>
<evidence type="ECO:0000256" key="1">
    <source>
        <dbReference type="ARBA" id="ARBA00006247"/>
    </source>
</evidence>
<dbReference type="PANTHER" id="PTHR43808">
    <property type="entry name" value="ACETYLORNITHINE DEACETYLASE"/>
    <property type="match status" value="1"/>
</dbReference>
<dbReference type="InterPro" id="IPR036264">
    <property type="entry name" value="Bact_exopeptidase_dim_dom"/>
</dbReference>
<dbReference type="Pfam" id="PF01546">
    <property type="entry name" value="Peptidase_M20"/>
    <property type="match status" value="1"/>
</dbReference>
<evidence type="ECO:0000313" key="6">
    <source>
        <dbReference type="EMBL" id="KAH7369453.1"/>
    </source>
</evidence>
<dbReference type="Proteomes" id="UP000813385">
    <property type="component" value="Unassembled WGS sequence"/>
</dbReference>
<dbReference type="CDD" id="cd05652">
    <property type="entry name" value="M20_ArgE_DapE-like_fungal"/>
    <property type="match status" value="1"/>
</dbReference>
<dbReference type="GO" id="GO:0016787">
    <property type="term" value="F:hydrolase activity"/>
    <property type="evidence" value="ECO:0007669"/>
    <property type="project" value="UniProtKB-KW"/>
</dbReference>
<evidence type="ECO:0000313" key="7">
    <source>
        <dbReference type="Proteomes" id="UP000813385"/>
    </source>
</evidence>
<dbReference type="Pfam" id="PF07687">
    <property type="entry name" value="M20_dimer"/>
    <property type="match status" value="1"/>
</dbReference>
<dbReference type="InterPro" id="IPR050072">
    <property type="entry name" value="Peptidase_M20A"/>
</dbReference>
<dbReference type="InterPro" id="IPR011650">
    <property type="entry name" value="Peptidase_M20_dimer"/>
</dbReference>
<dbReference type="SUPFAM" id="SSF53187">
    <property type="entry name" value="Zn-dependent exopeptidases"/>
    <property type="match status" value="1"/>
</dbReference>
<evidence type="ECO:0000256" key="3">
    <source>
        <dbReference type="ARBA" id="ARBA00022801"/>
    </source>
</evidence>
<dbReference type="OrthoDB" id="3064516at2759"/>
<sequence>MHFSKLFGATLLTRLAGAAQDDVQQPLSSGYQSTSAGSSDVPAWRDSLLSLHRSLVEIASVTGTEADVGKFLVDYLNQRGYTAVPQFVPPRDDAADGAPRFNVLASKGPVRDLAAHVVVSSHIDVVPPHIPYGIEKGPVTEDTLIWGRGSVDAKASVAAQIQAHENLIASGAIDDNDVLLLFVVGEERWGDGMRAFSDSIAELDPRPRIDAVIFGEPTENKLACGHKGGVFCDLTARGVAGHSGYPWLGKSANELLVRAFYKILETDLGSDERFGNTTFNIGRFDGGVAANVIPDHAITKIAARVAIGPEDKGGEIVKGRIEAILNEIDEEAFSLECSHGYGVVEANCDVEGFETAVMNYGTDIPNLKGDHVRYLYGPGSILVAHGDHENLTVADLEVAVKGFEKLILHALSESS</sequence>
<feature type="signal peptide" evidence="4">
    <location>
        <begin position="1"/>
        <end position="18"/>
    </location>
</feature>
<dbReference type="EMBL" id="JAGPXD010000002">
    <property type="protein sequence ID" value="KAH7369453.1"/>
    <property type="molecule type" value="Genomic_DNA"/>
</dbReference>
<feature type="domain" description="Peptidase M20 dimerisation" evidence="5">
    <location>
        <begin position="225"/>
        <end position="329"/>
    </location>
</feature>